<name>A0ABU9MYR5_9GAMM</name>
<protein>
    <submittedName>
        <fullName evidence="1">Rho-binding antiterminator</fullName>
    </submittedName>
</protein>
<proteinExistence type="predicted"/>
<dbReference type="InterPro" id="IPR023534">
    <property type="entry name" value="Rof/RNase_P-like"/>
</dbReference>
<dbReference type="Gene3D" id="2.30.30.400">
    <property type="entry name" value="Rof-like"/>
    <property type="match status" value="1"/>
</dbReference>
<reference evidence="1 2" key="1">
    <citation type="submission" date="2024-03" db="EMBL/GenBank/DDBJ databases">
        <title>Pseudoalteromonas qingdaonensis sp. nov., isolated from the intestines of marine benthic organisms.</title>
        <authorList>
            <person name="Lin X."/>
            <person name="Fang S."/>
            <person name="Hu X."/>
        </authorList>
    </citation>
    <scope>NUCLEOTIDE SEQUENCE [LARGE SCALE GENOMIC DNA]</scope>
    <source>
        <strain evidence="1 2">YIC-827</strain>
    </source>
</reference>
<sequence>MSYTPISCEQHDLIEIFCMRHNEVAVTLHSGEQFCAQAEDVGIISGQGEWLHFSNHESVRLDQIKAISLA</sequence>
<dbReference type="InterPro" id="IPR009778">
    <property type="entry name" value="ROF"/>
</dbReference>
<dbReference type="RefSeq" id="WP_342678210.1">
    <property type="nucleotide sequence ID" value="NZ_JBCGCU010000008.1"/>
</dbReference>
<dbReference type="InterPro" id="IPR038626">
    <property type="entry name" value="Rof-like_sf"/>
</dbReference>
<dbReference type="SUPFAM" id="SSF101744">
    <property type="entry name" value="Rof/RNase P subunit-like"/>
    <property type="match status" value="1"/>
</dbReference>
<dbReference type="Pfam" id="PF07073">
    <property type="entry name" value="ROF"/>
    <property type="match status" value="1"/>
</dbReference>
<comment type="caution">
    <text evidence="1">The sequence shown here is derived from an EMBL/GenBank/DDBJ whole genome shotgun (WGS) entry which is preliminary data.</text>
</comment>
<dbReference type="Proteomes" id="UP001447008">
    <property type="component" value="Unassembled WGS sequence"/>
</dbReference>
<accession>A0ABU9MYR5</accession>
<organism evidence="1 2">
    <name type="scientific">Pseudoalteromonas qingdaonensis</name>
    <dbReference type="NCBI Taxonomy" id="3131913"/>
    <lineage>
        <taxon>Bacteria</taxon>
        <taxon>Pseudomonadati</taxon>
        <taxon>Pseudomonadota</taxon>
        <taxon>Gammaproteobacteria</taxon>
        <taxon>Alteromonadales</taxon>
        <taxon>Pseudoalteromonadaceae</taxon>
        <taxon>Pseudoalteromonas</taxon>
    </lineage>
</organism>
<gene>
    <name evidence="1" type="ORF">WCN91_08810</name>
</gene>
<evidence type="ECO:0000313" key="2">
    <source>
        <dbReference type="Proteomes" id="UP001447008"/>
    </source>
</evidence>
<evidence type="ECO:0000313" key="1">
    <source>
        <dbReference type="EMBL" id="MEM0515509.1"/>
    </source>
</evidence>
<keyword evidence="2" id="KW-1185">Reference proteome</keyword>
<dbReference type="EMBL" id="JBCGCU010000008">
    <property type="protein sequence ID" value="MEM0515509.1"/>
    <property type="molecule type" value="Genomic_DNA"/>
</dbReference>